<dbReference type="PRINTS" id="PR00034">
    <property type="entry name" value="HTHCRP"/>
</dbReference>
<dbReference type="SMART" id="SM00419">
    <property type="entry name" value="HTH_CRP"/>
    <property type="match status" value="1"/>
</dbReference>
<dbReference type="AlphaFoldDB" id="A0A0P9GNV8"/>
<name>A0A0P9GNV8_9BACL</name>
<dbReference type="PROSITE" id="PS50042">
    <property type="entry name" value="CNMP_BINDING_3"/>
    <property type="match status" value="1"/>
</dbReference>
<dbReference type="CDD" id="cd00038">
    <property type="entry name" value="CAP_ED"/>
    <property type="match status" value="1"/>
</dbReference>
<proteinExistence type="predicted"/>
<gene>
    <name evidence="7" type="ORF">AN477_17970</name>
</gene>
<dbReference type="PANTHER" id="PTHR24567:SF26">
    <property type="entry name" value="REGULATORY PROTEIN YEIL"/>
    <property type="match status" value="1"/>
</dbReference>
<dbReference type="GO" id="GO:0005829">
    <property type="term" value="C:cytosol"/>
    <property type="evidence" value="ECO:0007669"/>
    <property type="project" value="TreeGrafter"/>
</dbReference>
<feature type="domain" description="HTH crp-type" evidence="6">
    <location>
        <begin position="144"/>
        <end position="218"/>
    </location>
</feature>
<dbReference type="SMART" id="SM00100">
    <property type="entry name" value="cNMP"/>
    <property type="match status" value="1"/>
</dbReference>
<evidence type="ECO:0000256" key="4">
    <source>
        <dbReference type="ARBA" id="ARBA00023163"/>
    </source>
</evidence>
<feature type="domain" description="Cyclic nucleotide-binding" evidence="5">
    <location>
        <begin position="10"/>
        <end position="130"/>
    </location>
</feature>
<evidence type="ECO:0000256" key="3">
    <source>
        <dbReference type="ARBA" id="ARBA00023159"/>
    </source>
</evidence>
<organism evidence="7 8">
    <name type="scientific">Alicyclobacillus ferrooxydans</name>
    <dbReference type="NCBI Taxonomy" id="471514"/>
    <lineage>
        <taxon>Bacteria</taxon>
        <taxon>Bacillati</taxon>
        <taxon>Bacillota</taxon>
        <taxon>Bacilli</taxon>
        <taxon>Bacillales</taxon>
        <taxon>Alicyclobacillaceae</taxon>
        <taxon>Alicyclobacillus</taxon>
    </lineage>
</organism>
<evidence type="ECO:0008006" key="9">
    <source>
        <dbReference type="Google" id="ProtNLM"/>
    </source>
</evidence>
<dbReference type="PATRIC" id="fig|471514.4.peg.4504"/>
<protein>
    <recommendedName>
        <fullName evidence="9">Crp/Fnr family transcriptional regulator</fullName>
    </recommendedName>
</protein>
<dbReference type="PROSITE" id="PS51063">
    <property type="entry name" value="HTH_CRP_2"/>
    <property type="match status" value="1"/>
</dbReference>
<dbReference type="InterPro" id="IPR050397">
    <property type="entry name" value="Env_Response_Regulators"/>
</dbReference>
<evidence type="ECO:0000256" key="1">
    <source>
        <dbReference type="ARBA" id="ARBA00023015"/>
    </source>
</evidence>
<keyword evidence="1" id="KW-0805">Transcription regulation</keyword>
<keyword evidence="4" id="KW-0804">Transcription</keyword>
<dbReference type="InterPro" id="IPR014710">
    <property type="entry name" value="RmlC-like_jellyroll"/>
</dbReference>
<evidence type="ECO:0000259" key="6">
    <source>
        <dbReference type="PROSITE" id="PS51063"/>
    </source>
</evidence>
<keyword evidence="8" id="KW-1185">Reference proteome</keyword>
<keyword evidence="3" id="KW-0010">Activator</keyword>
<dbReference type="SUPFAM" id="SSF46785">
    <property type="entry name" value="Winged helix' DNA-binding domain"/>
    <property type="match status" value="1"/>
</dbReference>
<dbReference type="InterPro" id="IPR036388">
    <property type="entry name" value="WH-like_DNA-bd_sf"/>
</dbReference>
<dbReference type="SUPFAM" id="SSF51206">
    <property type="entry name" value="cAMP-binding domain-like"/>
    <property type="match status" value="1"/>
</dbReference>
<evidence type="ECO:0000256" key="2">
    <source>
        <dbReference type="ARBA" id="ARBA00023125"/>
    </source>
</evidence>
<dbReference type="Gene3D" id="2.60.120.10">
    <property type="entry name" value="Jelly Rolls"/>
    <property type="match status" value="1"/>
</dbReference>
<dbReference type="RefSeq" id="WP_054970565.1">
    <property type="nucleotide sequence ID" value="NZ_LJCO01000079.1"/>
</dbReference>
<keyword evidence="2" id="KW-0238">DNA-binding</keyword>
<dbReference type="EMBL" id="LJCO01000079">
    <property type="protein sequence ID" value="KPV42216.1"/>
    <property type="molecule type" value="Genomic_DNA"/>
</dbReference>
<dbReference type="STRING" id="471514.AN477_17970"/>
<sequence>MLDFFSTLPLFSDVPQSALEDLCQFSHRRQYIKHSMLIGQHANVRTVFFIQSGLVKLVHLDEEGRECIHRIVQGGFFLPGTSLFFHDPLPVYAYCLTDTSIIEVPQADFERWVQPFPKTIMQIAGEMNRRLYKMYEFAHQLAVSGTSERLRFFLEQLATDYGSKEADGVHIDLPVTQTEIAQMLGVSRESVNRVWNSLRRSRALRIQNQSWVLSHDWQAHIS</sequence>
<dbReference type="Pfam" id="PF13545">
    <property type="entry name" value="HTH_Crp_2"/>
    <property type="match status" value="1"/>
</dbReference>
<dbReference type="Proteomes" id="UP000050482">
    <property type="component" value="Unassembled WGS sequence"/>
</dbReference>
<dbReference type="Gene3D" id="1.10.10.10">
    <property type="entry name" value="Winged helix-like DNA-binding domain superfamily/Winged helix DNA-binding domain"/>
    <property type="match status" value="1"/>
</dbReference>
<dbReference type="GO" id="GO:0003700">
    <property type="term" value="F:DNA-binding transcription factor activity"/>
    <property type="evidence" value="ECO:0007669"/>
    <property type="project" value="TreeGrafter"/>
</dbReference>
<accession>A0A0P9GNV8</accession>
<evidence type="ECO:0000259" key="5">
    <source>
        <dbReference type="PROSITE" id="PS50042"/>
    </source>
</evidence>
<comment type="caution">
    <text evidence="7">The sequence shown here is derived from an EMBL/GenBank/DDBJ whole genome shotgun (WGS) entry which is preliminary data.</text>
</comment>
<dbReference type="InterPro" id="IPR012318">
    <property type="entry name" value="HTH_CRP"/>
</dbReference>
<dbReference type="PANTHER" id="PTHR24567">
    <property type="entry name" value="CRP FAMILY TRANSCRIPTIONAL REGULATORY PROTEIN"/>
    <property type="match status" value="1"/>
</dbReference>
<dbReference type="GO" id="GO:0003677">
    <property type="term" value="F:DNA binding"/>
    <property type="evidence" value="ECO:0007669"/>
    <property type="project" value="UniProtKB-KW"/>
</dbReference>
<evidence type="ECO:0000313" key="7">
    <source>
        <dbReference type="EMBL" id="KPV42216.1"/>
    </source>
</evidence>
<dbReference type="Pfam" id="PF00027">
    <property type="entry name" value="cNMP_binding"/>
    <property type="match status" value="1"/>
</dbReference>
<evidence type="ECO:0000313" key="8">
    <source>
        <dbReference type="Proteomes" id="UP000050482"/>
    </source>
</evidence>
<dbReference type="InterPro" id="IPR000595">
    <property type="entry name" value="cNMP-bd_dom"/>
</dbReference>
<dbReference type="InterPro" id="IPR036390">
    <property type="entry name" value="WH_DNA-bd_sf"/>
</dbReference>
<dbReference type="InterPro" id="IPR018490">
    <property type="entry name" value="cNMP-bd_dom_sf"/>
</dbReference>
<reference evidence="7 8" key="1">
    <citation type="submission" date="2015-09" db="EMBL/GenBank/DDBJ databases">
        <title>Draft genome sequence of Alicyclobacillus ferrooxydans DSM 22381.</title>
        <authorList>
            <person name="Hemp J."/>
        </authorList>
    </citation>
    <scope>NUCLEOTIDE SEQUENCE [LARGE SCALE GENOMIC DNA]</scope>
    <source>
        <strain evidence="7 8">TC-34</strain>
    </source>
</reference>